<dbReference type="OrthoDB" id="9762009at2"/>
<dbReference type="CDD" id="cd09110">
    <property type="entry name" value="PLDc_CLS_1"/>
    <property type="match status" value="1"/>
</dbReference>
<keyword evidence="3" id="KW-0808">Transferase</keyword>
<dbReference type="PANTHER" id="PTHR21248">
    <property type="entry name" value="CARDIOLIPIN SYNTHASE"/>
    <property type="match status" value="1"/>
</dbReference>
<evidence type="ECO:0000256" key="5">
    <source>
        <dbReference type="ARBA" id="ARBA00022737"/>
    </source>
</evidence>
<protein>
    <recommendedName>
        <fullName evidence="8">Cardiolipin synthase</fullName>
        <ecNumber evidence="8">2.7.8.-</ecNumber>
    </recommendedName>
</protein>
<comment type="caution">
    <text evidence="10">The sequence shown here is derived from an EMBL/GenBank/DDBJ whole genome shotgun (WGS) entry which is preliminary data.</text>
</comment>
<keyword evidence="4" id="KW-0812">Transmembrane</keyword>
<evidence type="ECO:0000259" key="9">
    <source>
        <dbReference type="PROSITE" id="PS50035"/>
    </source>
</evidence>
<dbReference type="GO" id="GO:0005886">
    <property type="term" value="C:plasma membrane"/>
    <property type="evidence" value="ECO:0007669"/>
    <property type="project" value="UniProtKB-SubCell"/>
</dbReference>
<keyword evidence="11" id="KW-1185">Reference proteome</keyword>
<gene>
    <name evidence="10" type="primary">cls</name>
    <name evidence="10" type="ORF">GCM10007380_35130</name>
</gene>
<dbReference type="Pfam" id="PF13091">
    <property type="entry name" value="PLDc_2"/>
    <property type="match status" value="2"/>
</dbReference>
<dbReference type="CDD" id="cd09112">
    <property type="entry name" value="PLDc_CLS_2"/>
    <property type="match status" value="1"/>
</dbReference>
<evidence type="ECO:0000256" key="8">
    <source>
        <dbReference type="NCBIfam" id="TIGR04265"/>
    </source>
</evidence>
<reference evidence="11" key="1">
    <citation type="journal article" date="2019" name="Int. J. Syst. Evol. Microbiol.">
        <title>The Global Catalogue of Microorganisms (GCM) 10K type strain sequencing project: providing services to taxonomists for standard genome sequencing and annotation.</title>
        <authorList>
            <consortium name="The Broad Institute Genomics Platform"/>
            <consortium name="The Broad Institute Genome Sequencing Center for Infectious Disease"/>
            <person name="Wu L."/>
            <person name="Ma J."/>
        </authorList>
    </citation>
    <scope>NUCLEOTIDE SEQUENCE [LARGE SCALE GENOMIC DNA]</scope>
    <source>
        <strain evidence="11">CGMCC 1.14993</strain>
    </source>
</reference>
<dbReference type="SMART" id="SM00155">
    <property type="entry name" value="PLDc"/>
    <property type="match status" value="2"/>
</dbReference>
<name>A0A8J3ALK0_9BACI</name>
<dbReference type="AlphaFoldDB" id="A0A8J3ALK0"/>
<organism evidence="10 11">
    <name type="scientific">Gottfriedia solisilvae</name>
    <dbReference type="NCBI Taxonomy" id="1516104"/>
    <lineage>
        <taxon>Bacteria</taxon>
        <taxon>Bacillati</taxon>
        <taxon>Bacillota</taxon>
        <taxon>Bacilli</taxon>
        <taxon>Bacillales</taxon>
        <taxon>Bacillaceae</taxon>
        <taxon>Gottfriedia</taxon>
    </lineage>
</organism>
<dbReference type="InterPro" id="IPR001736">
    <property type="entry name" value="PLipase_D/transphosphatidylase"/>
</dbReference>
<dbReference type="Proteomes" id="UP000626244">
    <property type="component" value="Unassembled WGS sequence"/>
</dbReference>
<dbReference type="InterPro" id="IPR022924">
    <property type="entry name" value="Cardiolipin_synthase"/>
</dbReference>
<dbReference type="InterPro" id="IPR025202">
    <property type="entry name" value="PLD-like_dom"/>
</dbReference>
<dbReference type="PANTHER" id="PTHR21248:SF7">
    <property type="entry name" value="MINOR CARDIOLIPIN SYNTHASE CLSB"/>
    <property type="match status" value="1"/>
</dbReference>
<keyword evidence="7" id="KW-0472">Membrane</keyword>
<feature type="domain" description="PLD phosphodiesterase" evidence="9">
    <location>
        <begin position="311"/>
        <end position="338"/>
    </location>
</feature>
<evidence type="ECO:0000256" key="2">
    <source>
        <dbReference type="ARBA" id="ARBA00022475"/>
    </source>
</evidence>
<keyword evidence="5" id="KW-0677">Repeat</keyword>
<evidence type="ECO:0000256" key="6">
    <source>
        <dbReference type="ARBA" id="ARBA00022989"/>
    </source>
</evidence>
<evidence type="ECO:0000313" key="10">
    <source>
        <dbReference type="EMBL" id="GGI16872.1"/>
    </source>
</evidence>
<keyword evidence="6" id="KW-1133">Transmembrane helix</keyword>
<dbReference type="EC" id="2.7.8.-" evidence="8"/>
<dbReference type="PROSITE" id="PS50035">
    <property type="entry name" value="PLD"/>
    <property type="match status" value="2"/>
</dbReference>
<dbReference type="Gene3D" id="3.30.870.10">
    <property type="entry name" value="Endonuclease Chain A"/>
    <property type="match status" value="3"/>
</dbReference>
<evidence type="ECO:0000313" key="11">
    <source>
        <dbReference type="Proteomes" id="UP000626244"/>
    </source>
</evidence>
<dbReference type="EMBL" id="BMHB01000002">
    <property type="protein sequence ID" value="GGI16872.1"/>
    <property type="molecule type" value="Genomic_DNA"/>
</dbReference>
<dbReference type="NCBIfam" id="TIGR04265">
    <property type="entry name" value="bac_cardiolipin"/>
    <property type="match status" value="1"/>
</dbReference>
<dbReference type="GO" id="GO:0008808">
    <property type="term" value="F:cardiolipin synthase activity"/>
    <property type="evidence" value="ECO:0007669"/>
    <property type="project" value="UniProtKB-UniRule"/>
</dbReference>
<sequence length="398" mass="46534">MFLFICIIIALLLLILLAGLDLYFGYKAFHKHEKPCPFISRDSHTKLITDGNVLYKHLLDDIKEATSSITMLFYIVRNDDTSEQFLSLLEQKAQEGCQVKLLVDWIGSFGLKRKRIKQLKENGVEFLFNRRAGFPYTFYRLQHRNHRKITVIDSKVGYFGGFNIGKEYIGFDEELGYWRDYHIRMTGEGVRDLHAQFLIDWVRSGGTYFPFEVSNEVIKGDTEHHFYSSDFTRIELLYKELIDNAEKHIYIGTPYFIPTKKLMNSLLAALHRGVDICVMVPEKEDHRLVKEASFPHLLLILEGGGKVFHYQKGFFHAKVLLIDDCICDVGSVNFDRRSLCINDEWSCIFSSKQFILKIKEMFIKDLENTKTYPIDHYKNTSFLWKCRKLLSKLLSPLM</sequence>
<proteinExistence type="predicted"/>
<evidence type="ECO:0000256" key="1">
    <source>
        <dbReference type="ARBA" id="ARBA00004236"/>
    </source>
</evidence>
<keyword evidence="2" id="KW-1003">Cell membrane</keyword>
<evidence type="ECO:0000256" key="7">
    <source>
        <dbReference type="ARBA" id="ARBA00023136"/>
    </source>
</evidence>
<accession>A0A8J3ALK0</accession>
<evidence type="ECO:0000256" key="3">
    <source>
        <dbReference type="ARBA" id="ARBA00022679"/>
    </source>
</evidence>
<evidence type="ECO:0000256" key="4">
    <source>
        <dbReference type="ARBA" id="ARBA00022692"/>
    </source>
</evidence>
<dbReference type="SUPFAM" id="SSF56024">
    <property type="entry name" value="Phospholipase D/nuclease"/>
    <property type="match status" value="2"/>
</dbReference>
<dbReference type="RefSeq" id="WP_158093296.1">
    <property type="nucleotide sequence ID" value="NZ_BMHB01000002.1"/>
</dbReference>
<feature type="domain" description="PLD phosphodiesterase" evidence="9">
    <location>
        <begin position="141"/>
        <end position="168"/>
    </location>
</feature>
<comment type="subcellular location">
    <subcellularLocation>
        <location evidence="1">Cell membrane</location>
    </subcellularLocation>
</comment>
<dbReference type="GO" id="GO:0032049">
    <property type="term" value="P:cardiolipin biosynthetic process"/>
    <property type="evidence" value="ECO:0007669"/>
    <property type="project" value="UniProtKB-UniRule"/>
</dbReference>